<dbReference type="Pfam" id="PF13516">
    <property type="entry name" value="LRR_6"/>
    <property type="match status" value="3"/>
</dbReference>
<protein>
    <recommendedName>
        <fullName evidence="3">Dynein regulatory complex subunit 5</fullName>
    </recommendedName>
</protein>
<gene>
    <name evidence="2" type="ORF">BSP0115_LOCUS5437</name>
</gene>
<keyword evidence="1" id="KW-0677">Repeat</keyword>
<evidence type="ECO:0000313" key="2">
    <source>
        <dbReference type="EMBL" id="CAD8912198.1"/>
    </source>
</evidence>
<dbReference type="SUPFAM" id="SSF52047">
    <property type="entry name" value="RNI-like"/>
    <property type="match status" value="1"/>
</dbReference>
<evidence type="ECO:0000256" key="1">
    <source>
        <dbReference type="ARBA" id="ARBA00022737"/>
    </source>
</evidence>
<dbReference type="InterPro" id="IPR052201">
    <property type="entry name" value="LRR-containing_regulator"/>
</dbReference>
<dbReference type="PANTHER" id="PTHR24111">
    <property type="entry name" value="LEUCINE-RICH REPEAT-CONTAINING PROTEIN 34"/>
    <property type="match status" value="1"/>
</dbReference>
<dbReference type="Gene3D" id="3.80.10.10">
    <property type="entry name" value="Ribonuclease Inhibitor"/>
    <property type="match status" value="2"/>
</dbReference>
<reference evidence="2" key="1">
    <citation type="submission" date="2021-01" db="EMBL/GenBank/DDBJ databases">
        <authorList>
            <person name="Corre E."/>
            <person name="Pelletier E."/>
            <person name="Niang G."/>
            <person name="Scheremetjew M."/>
            <person name="Finn R."/>
            <person name="Kale V."/>
            <person name="Holt S."/>
            <person name="Cochrane G."/>
            <person name="Meng A."/>
            <person name="Brown T."/>
            <person name="Cohen L."/>
        </authorList>
    </citation>
    <scope>NUCLEOTIDE SEQUENCE</scope>
    <source>
        <strain evidence="2">Ms1</strain>
    </source>
</reference>
<evidence type="ECO:0008006" key="3">
    <source>
        <dbReference type="Google" id="ProtNLM"/>
    </source>
</evidence>
<dbReference type="SMART" id="SM00368">
    <property type="entry name" value="LRR_RI"/>
    <property type="match status" value="5"/>
</dbReference>
<dbReference type="EMBL" id="HBFS01007967">
    <property type="protein sequence ID" value="CAD8912198.1"/>
    <property type="molecule type" value="Transcribed_RNA"/>
</dbReference>
<dbReference type="PANTHER" id="PTHR24111:SF0">
    <property type="entry name" value="LEUCINE-RICH REPEAT-CONTAINING PROTEIN"/>
    <property type="match status" value="1"/>
</dbReference>
<dbReference type="AlphaFoldDB" id="A0A7S1C834"/>
<dbReference type="InterPro" id="IPR032675">
    <property type="entry name" value="LRR_dom_sf"/>
</dbReference>
<organism evidence="2">
    <name type="scientific">Bicosoecida sp. CB-2014</name>
    <dbReference type="NCBI Taxonomy" id="1486930"/>
    <lineage>
        <taxon>Eukaryota</taxon>
        <taxon>Sar</taxon>
        <taxon>Stramenopiles</taxon>
        <taxon>Bigyra</taxon>
        <taxon>Opalozoa</taxon>
        <taxon>Bicosoecida</taxon>
    </lineage>
</organism>
<name>A0A7S1C834_9STRA</name>
<dbReference type="InterPro" id="IPR001611">
    <property type="entry name" value="Leu-rich_rpt"/>
</dbReference>
<accession>A0A7S1C834</accession>
<sequence length="595" mass="66031">MAATETLPATPSAIAQAVSKYKPRLFGADESKGDDSPPKALVPEPLTLLALNVVAANFEKLQPNLDDIPSKFVAAITSKLPLDLDITVTSPLVNDENYWKQVCTEYKKWDNPQIADHGLSWKQLFFETNLAMELEQFGVVEGITRKYEDEFLRPAIDATHPRWPTLYPKVEPIDPATGLPAKERFCCHGVECQAIAIVSSASGIWPALDRCKSVVPKNLQLYVETYAHANVERPDLEEAKEKVAAAAATVPPPLPGKEPKLPPVDPDVDCDGNVLREFVTPDVVAHFQATGMWPKERNPCLMCLRASQLEALTKRIKASEDYVFALTLQQFLSHLDLELVFKFLPNLSNLELTYGVRNIGMKYERSLFGMKISDAMSLAKCVKATDTLTSLILPCNMIDDALLRMLMTGLVHNQTITHLDVSHNKITNHGVRLLSKILGSKSVIMSLNLCDNEIHSDGGKYLGRALKRNDSLIDLNLRLNRLEDEGGRMLFEGMRHNASLTCLNVSSNSMRAEAARAFCNVVGRPESSLVTADMSGNRLSEADVEGIRNALRDNVALTALDLRRNPDVSAASEGLQDVMKITRRNELHQRRMLRK</sequence>
<proteinExistence type="predicted"/>